<keyword evidence="1" id="KW-0456">Lyase</keyword>
<name>A0A1H6LM30_9GAMM</name>
<evidence type="ECO:0000313" key="1">
    <source>
        <dbReference type="EMBL" id="SEH89627.1"/>
    </source>
</evidence>
<dbReference type="EMBL" id="CVUD02000220">
    <property type="protein sequence ID" value="SEH89627.1"/>
    <property type="molecule type" value="Genomic_DNA"/>
</dbReference>
<sequence length="103" mass="11982">MKGFRPPFTFSGYWLYLPQNKHNAIIHIFAEEANFNGFSSKTNNNNNLLDHIAFSRNDYSDFIQHITNLKISFNENFVPDSNTQQVFVKGPENLIIEIDFINP</sequence>
<proteinExistence type="predicted"/>
<dbReference type="InterPro" id="IPR029068">
    <property type="entry name" value="Glyas_Bleomycin-R_OHBP_Dase"/>
</dbReference>
<protein>
    <submittedName>
        <fullName evidence="1">[similarity to] lactoylglutathione lyase</fullName>
    </submittedName>
</protein>
<dbReference type="AlphaFoldDB" id="A0A1H6LM30"/>
<dbReference type="SUPFAM" id="SSF54593">
    <property type="entry name" value="Glyoxalase/Bleomycin resistance protein/Dihydroxybiphenyl dioxygenase"/>
    <property type="match status" value="1"/>
</dbReference>
<organism evidence="1 2">
    <name type="scientific">Bathymodiolus azoricus thioautotrophic gill symbiont</name>
    <dbReference type="NCBI Taxonomy" id="235205"/>
    <lineage>
        <taxon>Bacteria</taxon>
        <taxon>Pseudomonadati</taxon>
        <taxon>Pseudomonadota</taxon>
        <taxon>Gammaproteobacteria</taxon>
        <taxon>sulfur-oxidizing symbionts</taxon>
    </lineage>
</organism>
<accession>A0A1H6LM30</accession>
<dbReference type="STRING" id="235205.BAZSYMB_SCAFFOLD00039_15"/>
<dbReference type="GO" id="GO:0016829">
    <property type="term" value="F:lyase activity"/>
    <property type="evidence" value="ECO:0007669"/>
    <property type="project" value="UniProtKB-KW"/>
</dbReference>
<reference evidence="2" key="1">
    <citation type="submission" date="2016-06" db="EMBL/GenBank/DDBJ databases">
        <authorList>
            <person name="Petersen J."/>
            <person name="Sayavedra L."/>
        </authorList>
    </citation>
    <scope>NUCLEOTIDE SEQUENCE [LARGE SCALE GENOMIC DNA]</scope>
    <source>
        <strain evidence="2">BazSymB</strain>
    </source>
</reference>
<gene>
    <name evidence="1" type="ORF">BAZSYMB_SCAFFOLD00039_15</name>
</gene>
<dbReference type="Gene3D" id="3.10.180.10">
    <property type="entry name" value="2,3-Dihydroxybiphenyl 1,2-Dioxygenase, domain 1"/>
    <property type="match status" value="1"/>
</dbReference>
<evidence type="ECO:0000313" key="2">
    <source>
        <dbReference type="Proteomes" id="UP000198559"/>
    </source>
</evidence>
<dbReference type="Proteomes" id="UP000198559">
    <property type="component" value="Unassembled WGS sequence"/>
</dbReference>